<dbReference type="Proteomes" id="UP000249396">
    <property type="component" value="Unassembled WGS sequence"/>
</dbReference>
<dbReference type="AlphaFoldDB" id="A0A2W4RWJ2"/>
<protein>
    <submittedName>
        <fullName evidence="1">Sulfatase</fullName>
    </submittedName>
</protein>
<gene>
    <name evidence="1" type="ORF">DM484_00390</name>
</gene>
<organism evidence="1 2">
    <name type="scientific">Candidatus Methylumidiphilus alinenensis</name>
    <dbReference type="NCBI Taxonomy" id="2202197"/>
    <lineage>
        <taxon>Bacteria</taxon>
        <taxon>Pseudomonadati</taxon>
        <taxon>Pseudomonadota</taxon>
        <taxon>Gammaproteobacteria</taxon>
        <taxon>Methylococcales</taxon>
        <taxon>Candidatus Methylumidiphilus</taxon>
    </lineage>
</organism>
<feature type="non-terminal residue" evidence="1">
    <location>
        <position position="1"/>
    </location>
</feature>
<accession>A0A2W4RWJ2</accession>
<reference evidence="1 2" key="1">
    <citation type="journal article" date="2018" name="Aquat. Microb. Ecol.">
        <title>Gammaproteobacterial methanotrophs dominate.</title>
        <authorList>
            <person name="Rissanen A.J."/>
            <person name="Saarenheimo J."/>
            <person name="Tiirola M."/>
            <person name="Peura S."/>
            <person name="Aalto S.L."/>
            <person name="Karvinen A."/>
            <person name="Nykanen H."/>
        </authorList>
    </citation>
    <scope>NUCLEOTIDE SEQUENCE [LARGE SCALE GENOMIC DNA]</scope>
    <source>
        <strain evidence="1">AMbin10</strain>
    </source>
</reference>
<dbReference type="EMBL" id="QJPH01000044">
    <property type="protein sequence ID" value="PZN87323.1"/>
    <property type="molecule type" value="Genomic_DNA"/>
</dbReference>
<evidence type="ECO:0000313" key="2">
    <source>
        <dbReference type="Proteomes" id="UP000249396"/>
    </source>
</evidence>
<sequence length="210" mass="23391">YNIPLIVRDGSGRFTGDIEKTREQLFSSVDLLPMLVSLGHQGSTDWLHTNPDWQQLYGRRADLLACLRDADAPGREYVVFTTDEFFPVNMNYLHANQHVVGLVTASGKLGAYCRWRPGTTELITQAGEQVEYFDYTNDQARLEIHSTPDSPKAHLALKFLFDEVVPNELEAPMPKALEAARATARKNFLKYMALADVSGLFAGLAPFGNG</sequence>
<proteinExistence type="predicted"/>
<evidence type="ECO:0000313" key="1">
    <source>
        <dbReference type="EMBL" id="PZN87323.1"/>
    </source>
</evidence>
<name>A0A2W4RWJ2_9GAMM</name>
<comment type="caution">
    <text evidence="1">The sequence shown here is derived from an EMBL/GenBank/DDBJ whole genome shotgun (WGS) entry which is preliminary data.</text>
</comment>